<keyword evidence="5" id="KW-1185">Reference proteome</keyword>
<keyword evidence="3" id="KW-0966">Cell projection</keyword>
<dbReference type="OrthoDB" id="9886517at2759"/>
<comment type="similarity">
    <text evidence="1 3">Belongs to the tektin family.</text>
</comment>
<dbReference type="PANTHER" id="PTHR19960">
    <property type="entry name" value="TEKTIN"/>
    <property type="match status" value="1"/>
</dbReference>
<dbReference type="PANTHER" id="PTHR19960:SF11">
    <property type="entry name" value="TEKTIN"/>
    <property type="match status" value="1"/>
</dbReference>
<keyword evidence="2" id="KW-0963">Cytoplasm</keyword>
<dbReference type="GO" id="GO:0005634">
    <property type="term" value="C:nucleus"/>
    <property type="evidence" value="ECO:0007669"/>
    <property type="project" value="TreeGrafter"/>
</dbReference>
<reference evidence="4 5" key="1">
    <citation type="submission" date="2018-11" db="EMBL/GenBank/DDBJ databases">
        <authorList>
            <consortium name="Pathogen Informatics"/>
        </authorList>
    </citation>
    <scope>NUCLEOTIDE SEQUENCE [LARGE SCALE GENOMIC DNA]</scope>
</reference>
<dbReference type="GO" id="GO:0015630">
    <property type="term" value="C:microtubule cytoskeleton"/>
    <property type="evidence" value="ECO:0007669"/>
    <property type="project" value="UniProtKB-UniRule"/>
</dbReference>
<dbReference type="GO" id="GO:0060294">
    <property type="term" value="P:cilium movement involved in cell motility"/>
    <property type="evidence" value="ECO:0007669"/>
    <property type="project" value="UniProtKB-UniRule"/>
</dbReference>
<keyword evidence="3" id="KW-0282">Flagellum</keyword>
<sequence length="240" mass="26737">MDTADKRAAEKIDVDAAELSQFSRQLGSYHATELMGTCQWKLGVAMPNFQYLVLPTPTLSCTVPLTWKEFTKANCEKSKKYRQASTKLREEAVWYSRTVVDALARRWAEASAALSARIREVTMAKCEIGASLEQVMAEIAEVESNIAMLRKSIADKEEPRRIAETRLSLRLNRKRYENCQDSAYTSLTQSPKVPGSNLGAANPEFGYDWLMTANKPEMAIPVQLAKVPGSNLGGANPREQ</sequence>
<evidence type="ECO:0000256" key="3">
    <source>
        <dbReference type="RuleBase" id="RU367040"/>
    </source>
</evidence>
<dbReference type="InterPro" id="IPR048256">
    <property type="entry name" value="Tektin-like"/>
</dbReference>
<protein>
    <recommendedName>
        <fullName evidence="3">Tektin</fullName>
    </recommendedName>
</protein>
<dbReference type="Proteomes" id="UP000281553">
    <property type="component" value="Unassembled WGS sequence"/>
</dbReference>
<dbReference type="Pfam" id="PF03148">
    <property type="entry name" value="Tektin"/>
    <property type="match status" value="1"/>
</dbReference>
<proteinExistence type="inferred from homology"/>
<dbReference type="AlphaFoldDB" id="A0A3P7L8W0"/>
<gene>
    <name evidence="4" type="ORF">DILT_LOCUS5741</name>
</gene>
<name>A0A3P7L8W0_DIBLA</name>
<evidence type="ECO:0000313" key="4">
    <source>
        <dbReference type="EMBL" id="VDN09910.1"/>
    </source>
</evidence>
<keyword evidence="3" id="KW-0969">Cilium</keyword>
<dbReference type="InterPro" id="IPR000435">
    <property type="entry name" value="Tektins"/>
</dbReference>
<accession>A0A3P7L8W0</accession>
<organism evidence="4 5">
    <name type="scientific">Dibothriocephalus latus</name>
    <name type="common">Fish tapeworm</name>
    <name type="synonym">Diphyllobothrium latum</name>
    <dbReference type="NCBI Taxonomy" id="60516"/>
    <lineage>
        <taxon>Eukaryota</taxon>
        <taxon>Metazoa</taxon>
        <taxon>Spiralia</taxon>
        <taxon>Lophotrochozoa</taxon>
        <taxon>Platyhelminthes</taxon>
        <taxon>Cestoda</taxon>
        <taxon>Eucestoda</taxon>
        <taxon>Diphyllobothriidea</taxon>
        <taxon>Diphyllobothriidae</taxon>
        <taxon>Dibothriocephalus</taxon>
    </lineage>
</organism>
<dbReference type="EMBL" id="UYRU01048042">
    <property type="protein sequence ID" value="VDN09910.1"/>
    <property type="molecule type" value="Genomic_DNA"/>
</dbReference>
<evidence type="ECO:0000256" key="2">
    <source>
        <dbReference type="ARBA" id="ARBA00022490"/>
    </source>
</evidence>
<comment type="subcellular location">
    <subcellularLocation>
        <location evidence="3">Cytoplasm</location>
        <location evidence="3">Cytoskeleton</location>
        <location evidence="3">Cilium axoneme</location>
    </subcellularLocation>
</comment>
<dbReference type="GO" id="GO:0060271">
    <property type="term" value="P:cilium assembly"/>
    <property type="evidence" value="ECO:0007669"/>
    <property type="project" value="UniProtKB-UniRule"/>
</dbReference>
<dbReference type="GO" id="GO:0005930">
    <property type="term" value="C:axoneme"/>
    <property type="evidence" value="ECO:0007669"/>
    <property type="project" value="UniProtKB-SubCell"/>
</dbReference>
<evidence type="ECO:0000256" key="1">
    <source>
        <dbReference type="ARBA" id="ARBA00007209"/>
    </source>
</evidence>
<evidence type="ECO:0000313" key="5">
    <source>
        <dbReference type="Proteomes" id="UP000281553"/>
    </source>
</evidence>